<evidence type="ECO:0000256" key="1">
    <source>
        <dbReference type="SAM" id="SignalP"/>
    </source>
</evidence>
<sequence>MTNNFCMLLILCSLTYLVGLDNLEDNDDKLSYYENQRYIFTIEIIPKTAIEMIKLLRSLTPFQIIQLARLVNEGYLNPRILTSVGIMKSLGSKELQIVQTRVNVSHLSKRVMEHLNYLIYLSDDERSKIANLKNTNYFKAYEKSQFNRVKKQAIQNDIILDKNLIKLLYLFYFIESHEIEIIIILRDMEILPNNILKDIIVINSMKTIEFIQLIKNLDRFPTKLDKSLSFVKFYKVHHLHIMFSFLNMSPSELNLLYSLAFLKMIPPEHINILTFNLKMSPRLKNILDLSQELKTFSNETIEIIKSMSNSGIISIFMLNALEFLDLTSLKEINNLIQTYRLDKLLKNDLSPILSHKILNLVNALKNFDNEKIIKLYQISKEGKYPSKILEAANLISSLADIQIRLITQQKNLKQLPISMINIFEYLGTIGKNEYDFIMNQAFPSKH</sequence>
<keyword evidence="1" id="KW-0732">Signal</keyword>
<dbReference type="EMBL" id="CAJNOC010000895">
    <property type="protein sequence ID" value="CAF0814574.1"/>
    <property type="molecule type" value="Genomic_DNA"/>
</dbReference>
<dbReference type="AlphaFoldDB" id="A0A813TVI4"/>
<accession>A0A813TVI4</accession>
<evidence type="ECO:0000313" key="3">
    <source>
        <dbReference type="Proteomes" id="UP000663879"/>
    </source>
</evidence>
<dbReference type="OrthoDB" id="10550256at2759"/>
<proteinExistence type="predicted"/>
<reference evidence="2" key="1">
    <citation type="submission" date="2021-02" db="EMBL/GenBank/DDBJ databases">
        <authorList>
            <person name="Nowell W R."/>
        </authorList>
    </citation>
    <scope>NUCLEOTIDE SEQUENCE</scope>
    <source>
        <strain evidence="2">Ploen Becks lab</strain>
    </source>
</reference>
<protein>
    <submittedName>
        <fullName evidence="2">Uncharacterized protein</fullName>
    </submittedName>
</protein>
<feature type="chain" id="PRO_5032420473" evidence="1">
    <location>
        <begin position="21"/>
        <end position="446"/>
    </location>
</feature>
<evidence type="ECO:0000313" key="2">
    <source>
        <dbReference type="EMBL" id="CAF0814574.1"/>
    </source>
</evidence>
<keyword evidence="3" id="KW-1185">Reference proteome</keyword>
<feature type="signal peptide" evidence="1">
    <location>
        <begin position="1"/>
        <end position="20"/>
    </location>
</feature>
<dbReference type="Proteomes" id="UP000663879">
    <property type="component" value="Unassembled WGS sequence"/>
</dbReference>
<gene>
    <name evidence="2" type="ORF">OXX778_LOCUS7151</name>
</gene>
<comment type="caution">
    <text evidence="2">The sequence shown here is derived from an EMBL/GenBank/DDBJ whole genome shotgun (WGS) entry which is preliminary data.</text>
</comment>
<organism evidence="2 3">
    <name type="scientific">Brachionus calyciflorus</name>
    <dbReference type="NCBI Taxonomy" id="104777"/>
    <lineage>
        <taxon>Eukaryota</taxon>
        <taxon>Metazoa</taxon>
        <taxon>Spiralia</taxon>
        <taxon>Gnathifera</taxon>
        <taxon>Rotifera</taxon>
        <taxon>Eurotatoria</taxon>
        <taxon>Monogononta</taxon>
        <taxon>Pseudotrocha</taxon>
        <taxon>Ploima</taxon>
        <taxon>Brachionidae</taxon>
        <taxon>Brachionus</taxon>
    </lineage>
</organism>
<name>A0A813TVI4_9BILA</name>